<dbReference type="InterPro" id="IPR035895">
    <property type="entry name" value="HPr-like_sf"/>
</dbReference>
<sequence length="856" mass="94765">MLTIQFLCPLPNGLHARPAWELKEQCSQWQSEVTFINHRQNAKADAKSSLALIGTGTLFNDSCSLNISGSDEEQARRVLEEYIQVRFIDSDSVQPTQAELTAHPLPRSLSRLNPDLLYGNVLASGVGVGTLTLLQSDSLDSYRAIPASAQDSTRLEHSLATLAEQLNQQLRERDGESKTILSAHLSLIQDDEFAGNIRRLMTEQHQGLGAAIISNMEQVCAKLSASASDYLRERVSDIRDISEQLLHITWPELKPRNNLVLEKPTILVAEDLTPSQFLSLDLKNLAGMILEKTGRTSHTLILARASAIPVLSGLPLDAIARYAGQPAVLDAQCGVLAINPNDAVSGYYQVAQTLADKRQKQQAQAAAQLAYSRDNKRIDIAANIGTALEAPGAFANGAEGVGLFRTEMLYMDRDSAPDEQEQFEAYQQVLLAAGDKPIIFRTMDIGGDKSIPYLNIPQEENPFLGYRAVRIYPEFAALFRTQLRAILRAASFGNAQLMIPMVHSLDQILWVKGEIQKAIVELKRDGLRHAETITLGIMVEVPSVCYIIDHFCDEVDFFSIGSNDMTQYLYAVDRNNPRVSPLYNPITPSFLRMLQQIVTTAHQRGKWVGICGELGGESRYLPLLLGLGLDELSMSSPRIPAVKSQLRQLDSEACRELARQACECRSAQEIEALLTAFTPEEDVRPLLALENIFVDQDFSNKEQAIQFLCGNLGVNGRTEHPFELEEDVWQREEIVTTGVGFGVAIPHTKSQWIRHSSISIARLAKPIDWQSEMGEVELVIMLTLGANEGMNHVKVFSQLARKLVNKKLPPVVVCRARCTKYPDAAGNRINLLTLALKTGAVLSRRQTKLTPENATK</sequence>
<dbReference type="PROSITE" id="PS00742">
    <property type="entry name" value="PEP_ENZYMES_2"/>
    <property type="match status" value="1"/>
</dbReference>
<dbReference type="Pfam" id="PF02896">
    <property type="entry name" value="PEP-utilizers_C"/>
    <property type="match status" value="1"/>
</dbReference>
<evidence type="ECO:0000256" key="6">
    <source>
        <dbReference type="ARBA" id="ARBA00022448"/>
    </source>
</evidence>
<name>W1F403_ECOLX</name>
<dbReference type="PRINTS" id="PR01736">
    <property type="entry name" value="PHPHTRNFRASE"/>
</dbReference>
<dbReference type="GO" id="GO:0016301">
    <property type="term" value="F:kinase activity"/>
    <property type="evidence" value="ECO:0007669"/>
    <property type="project" value="UniProtKB-KW"/>
</dbReference>
<dbReference type="Gene3D" id="3.30.1340.10">
    <property type="entry name" value="HPr-like"/>
    <property type="match status" value="1"/>
</dbReference>
<evidence type="ECO:0000259" key="16">
    <source>
        <dbReference type="PROSITE" id="PS51350"/>
    </source>
</evidence>
<dbReference type="GO" id="GO:0008965">
    <property type="term" value="F:phosphoenolpyruvate-protein phosphotransferase activity"/>
    <property type="evidence" value="ECO:0007669"/>
    <property type="project" value="UniProtKB-EC"/>
</dbReference>
<evidence type="ECO:0000256" key="9">
    <source>
        <dbReference type="ARBA" id="ARBA00022597"/>
    </source>
</evidence>
<dbReference type="InterPro" id="IPR002178">
    <property type="entry name" value="PTS_EIIA_type-2_dom"/>
</dbReference>
<accession>W1F403</accession>
<dbReference type="Proteomes" id="UP000019199">
    <property type="component" value="Unassembled WGS sequence"/>
</dbReference>
<dbReference type="InterPro" id="IPR040442">
    <property type="entry name" value="Pyrv_kinase-like_dom_sf"/>
</dbReference>
<dbReference type="InterPro" id="IPR016152">
    <property type="entry name" value="PTrfase/Anion_transptr"/>
</dbReference>
<comment type="similarity">
    <text evidence="5">Belongs to the PEP-utilizing enzyme family.</text>
</comment>
<evidence type="ECO:0000256" key="2">
    <source>
        <dbReference type="ARBA" id="ARBA00001401"/>
    </source>
</evidence>
<organism evidence="17 18">
    <name type="scientific">Escherichia coli ISC7</name>
    <dbReference type="NCBI Taxonomy" id="1432555"/>
    <lineage>
        <taxon>Bacteria</taxon>
        <taxon>Pseudomonadati</taxon>
        <taxon>Pseudomonadota</taxon>
        <taxon>Gammaproteobacteria</taxon>
        <taxon>Enterobacterales</taxon>
        <taxon>Enterobacteriaceae</taxon>
        <taxon>Escherichia</taxon>
    </lineage>
</organism>
<comment type="cofactor">
    <cofactor evidence="3">
        <name>Mg(2+)</name>
        <dbReference type="ChEBI" id="CHEBI:18420"/>
    </cofactor>
</comment>
<keyword evidence="11" id="KW-0598">Phosphotransferase system</keyword>
<feature type="domain" description="HPr" evidence="16">
    <location>
        <begin position="1"/>
        <end position="90"/>
    </location>
</feature>
<keyword evidence="10 17" id="KW-0808">Transferase</keyword>
<evidence type="ECO:0000256" key="11">
    <source>
        <dbReference type="ARBA" id="ARBA00022683"/>
    </source>
</evidence>
<dbReference type="GO" id="GO:0005737">
    <property type="term" value="C:cytoplasm"/>
    <property type="evidence" value="ECO:0007669"/>
    <property type="project" value="UniProtKB-SubCell"/>
</dbReference>
<dbReference type="CDD" id="cd00367">
    <property type="entry name" value="PTS-HPr_like"/>
    <property type="match status" value="1"/>
</dbReference>
<evidence type="ECO:0000256" key="3">
    <source>
        <dbReference type="ARBA" id="ARBA00001946"/>
    </source>
</evidence>
<dbReference type="SUPFAM" id="SSF51621">
    <property type="entry name" value="Phosphoenolpyruvate/pyruvate domain"/>
    <property type="match status" value="1"/>
</dbReference>
<feature type="domain" description="PTS EIIA type-2" evidence="15">
    <location>
        <begin position="685"/>
        <end position="828"/>
    </location>
</feature>
<evidence type="ECO:0000313" key="17">
    <source>
        <dbReference type="EMBL" id="CDL27782.1"/>
    </source>
</evidence>
<dbReference type="Pfam" id="PF00391">
    <property type="entry name" value="PEP-utilizers"/>
    <property type="match status" value="1"/>
</dbReference>
<dbReference type="NCBIfam" id="TIGR00848">
    <property type="entry name" value="fruA"/>
    <property type="match status" value="1"/>
</dbReference>
<dbReference type="Pfam" id="PF00381">
    <property type="entry name" value="PTS-HPr"/>
    <property type="match status" value="1"/>
</dbReference>
<dbReference type="CDD" id="cd00211">
    <property type="entry name" value="PTS_IIA_fru"/>
    <property type="match status" value="1"/>
</dbReference>
<evidence type="ECO:0000256" key="8">
    <source>
        <dbReference type="ARBA" id="ARBA00022553"/>
    </source>
</evidence>
<evidence type="ECO:0000256" key="5">
    <source>
        <dbReference type="ARBA" id="ARBA00007837"/>
    </source>
</evidence>
<dbReference type="Gene3D" id="3.40.930.10">
    <property type="entry name" value="Mannitol-specific EII, Chain A"/>
    <property type="match status" value="1"/>
</dbReference>
<dbReference type="InterPro" id="IPR008279">
    <property type="entry name" value="PEP-util_enz_mobile_dom"/>
</dbReference>
<keyword evidence="9" id="KW-0762">Sugar transport</keyword>
<dbReference type="Gene3D" id="3.50.30.10">
    <property type="entry name" value="Phosphohistidine domain"/>
    <property type="match status" value="1"/>
</dbReference>
<dbReference type="InterPro" id="IPR000032">
    <property type="entry name" value="HPr-like"/>
</dbReference>
<dbReference type="Pfam" id="PF00359">
    <property type="entry name" value="PTS_EIIA_2"/>
    <property type="match status" value="1"/>
</dbReference>
<evidence type="ECO:0000256" key="13">
    <source>
        <dbReference type="ARBA" id="ARBA00022777"/>
    </source>
</evidence>
<evidence type="ECO:0000256" key="14">
    <source>
        <dbReference type="ARBA" id="ARBA00022842"/>
    </source>
</evidence>
<dbReference type="InterPro" id="IPR050499">
    <property type="entry name" value="PEP-utilizing_PTS_enzyme"/>
</dbReference>
<dbReference type="InterPro" id="IPR000121">
    <property type="entry name" value="PEP_util_C"/>
</dbReference>
<keyword evidence="7" id="KW-0963">Cytoplasm</keyword>
<dbReference type="GO" id="GO:0016020">
    <property type="term" value="C:membrane"/>
    <property type="evidence" value="ECO:0007669"/>
    <property type="project" value="InterPro"/>
</dbReference>
<proteinExistence type="inferred from homology"/>
<dbReference type="InterPro" id="IPR036618">
    <property type="entry name" value="PtsI_HPr-bd_sf"/>
</dbReference>
<dbReference type="PANTHER" id="PTHR46244:SF4">
    <property type="entry name" value="MULTIPHOSPHORYL TRANSFER PROTEIN 1-RELATED"/>
    <property type="match status" value="1"/>
</dbReference>
<dbReference type="PROSITE" id="PS51350">
    <property type="entry name" value="PTS_HPR_DOM"/>
    <property type="match status" value="1"/>
</dbReference>
<dbReference type="Pfam" id="PF05524">
    <property type="entry name" value="PEP-utilisers_N"/>
    <property type="match status" value="1"/>
</dbReference>
<keyword evidence="8" id="KW-0597">Phosphoprotein</keyword>
<dbReference type="Gene3D" id="1.10.274.10">
    <property type="entry name" value="PtsI, HPr-binding domain"/>
    <property type="match status" value="1"/>
</dbReference>
<reference evidence="17 18" key="1">
    <citation type="submission" date="2013-10" db="EMBL/GenBank/DDBJ databases">
        <title>Antibiotic resistance diversity of beta-lactamase producers in the General Hospital Vienna.</title>
        <authorList>
            <person name="Barisic I."/>
            <person name="Mitteregger D."/>
            <person name="Hirschl A.M."/>
            <person name="Noehammer C."/>
            <person name="Wiesinger-Mayr H."/>
        </authorList>
    </citation>
    <scope>NUCLEOTIDE SEQUENCE [LARGE SCALE GENOMIC DNA]</scope>
    <source>
        <strain evidence="17 18">ISC7</strain>
    </source>
</reference>
<protein>
    <submittedName>
        <fullName evidence="17">Phosphoenolpyruvate-protein phosphotransferase of PTS system</fullName>
        <ecNumber evidence="17">2.7.3.9</ecNumber>
    </submittedName>
</protein>
<evidence type="ECO:0000256" key="12">
    <source>
        <dbReference type="ARBA" id="ARBA00022723"/>
    </source>
</evidence>
<dbReference type="InterPro" id="IPR008731">
    <property type="entry name" value="PTS_EIN"/>
</dbReference>
<dbReference type="GO" id="GO:0046872">
    <property type="term" value="F:metal ion binding"/>
    <property type="evidence" value="ECO:0007669"/>
    <property type="project" value="UniProtKB-KW"/>
</dbReference>
<keyword evidence="6" id="KW-0813">Transport</keyword>
<dbReference type="SUPFAM" id="SSF52009">
    <property type="entry name" value="Phosphohistidine domain"/>
    <property type="match status" value="1"/>
</dbReference>
<evidence type="ECO:0000259" key="15">
    <source>
        <dbReference type="PROSITE" id="PS51094"/>
    </source>
</evidence>
<dbReference type="InterPro" id="IPR015813">
    <property type="entry name" value="Pyrv/PenolPyrv_kinase-like_dom"/>
</dbReference>
<evidence type="ECO:0000256" key="7">
    <source>
        <dbReference type="ARBA" id="ARBA00022490"/>
    </source>
</evidence>
<dbReference type="EC" id="2.7.3.9" evidence="17"/>
<dbReference type="SUPFAM" id="SSF55804">
    <property type="entry name" value="Phoshotransferase/anion transport protein"/>
    <property type="match status" value="1"/>
</dbReference>
<dbReference type="InterPro" id="IPR036637">
    <property type="entry name" value="Phosphohistidine_dom_sf"/>
</dbReference>
<dbReference type="InterPro" id="IPR006318">
    <property type="entry name" value="PTS_EI-like"/>
</dbReference>
<dbReference type="PANTHER" id="PTHR46244">
    <property type="entry name" value="PHOSPHOENOLPYRUVATE-PROTEIN PHOSPHOTRANSFERASE"/>
    <property type="match status" value="1"/>
</dbReference>
<dbReference type="GO" id="GO:0008982">
    <property type="term" value="F:protein-N(PI)-phosphohistidine-sugar phosphotransferase activity"/>
    <property type="evidence" value="ECO:0007669"/>
    <property type="project" value="InterPro"/>
</dbReference>
<dbReference type="InterPro" id="IPR023151">
    <property type="entry name" value="PEP_util_CS"/>
</dbReference>
<dbReference type="InterPro" id="IPR004715">
    <property type="entry name" value="PTS_IIA_fruc"/>
</dbReference>
<evidence type="ECO:0000256" key="4">
    <source>
        <dbReference type="ARBA" id="ARBA00004496"/>
    </source>
</evidence>
<dbReference type="SUPFAM" id="SSF47831">
    <property type="entry name" value="Enzyme I of the PEP:sugar phosphotransferase system HPr-binding (sub)domain"/>
    <property type="match status" value="1"/>
</dbReference>
<dbReference type="EMBL" id="CBWN010000103">
    <property type="protein sequence ID" value="CDL27782.1"/>
    <property type="molecule type" value="Genomic_DNA"/>
</dbReference>
<keyword evidence="12" id="KW-0479">Metal-binding</keyword>
<dbReference type="NCBIfam" id="TIGR01417">
    <property type="entry name" value="PTS_I_fam"/>
    <property type="match status" value="1"/>
</dbReference>
<keyword evidence="14" id="KW-0460">Magnesium</keyword>
<comment type="catalytic activity">
    <reaction evidence="1">
        <text>L-histidyl-[protein] + phosphoenolpyruvate = N(pros)-phospho-L-histidyl-[protein] + pyruvate</text>
        <dbReference type="Rhea" id="RHEA:23880"/>
        <dbReference type="Rhea" id="RHEA-COMP:9745"/>
        <dbReference type="Rhea" id="RHEA-COMP:9746"/>
        <dbReference type="ChEBI" id="CHEBI:15361"/>
        <dbReference type="ChEBI" id="CHEBI:29979"/>
        <dbReference type="ChEBI" id="CHEBI:58702"/>
        <dbReference type="ChEBI" id="CHEBI:64837"/>
        <dbReference type="EC" id="2.7.3.9"/>
    </reaction>
</comment>
<dbReference type="PROSITE" id="PS51094">
    <property type="entry name" value="PTS_EIIA_TYPE_2"/>
    <property type="match status" value="1"/>
</dbReference>
<dbReference type="GO" id="GO:0009401">
    <property type="term" value="P:phosphoenolpyruvate-dependent sugar phosphotransferase system"/>
    <property type="evidence" value="ECO:0007669"/>
    <property type="project" value="UniProtKB-KW"/>
</dbReference>
<comment type="caution">
    <text evidence="17">The sequence shown here is derived from an EMBL/GenBank/DDBJ whole genome shotgun (WGS) entry which is preliminary data.</text>
</comment>
<dbReference type="SUPFAM" id="SSF55594">
    <property type="entry name" value="HPr-like"/>
    <property type="match status" value="1"/>
</dbReference>
<keyword evidence="13" id="KW-0418">Kinase</keyword>
<comment type="catalytic activity">
    <reaction evidence="2">
        <text>D-fructose(out) + N(pros)-phospho-L-histidyl-[protein] = D-fructose 1-phosphate(in) + L-histidyl-[protein]</text>
        <dbReference type="Rhea" id="RHEA:49252"/>
        <dbReference type="Rhea" id="RHEA-COMP:9745"/>
        <dbReference type="Rhea" id="RHEA-COMP:9746"/>
        <dbReference type="ChEBI" id="CHEBI:29979"/>
        <dbReference type="ChEBI" id="CHEBI:37721"/>
        <dbReference type="ChEBI" id="CHEBI:58674"/>
        <dbReference type="ChEBI" id="CHEBI:64837"/>
        <dbReference type="EC" id="2.7.1.202"/>
    </reaction>
</comment>
<evidence type="ECO:0000313" key="18">
    <source>
        <dbReference type="Proteomes" id="UP000019199"/>
    </source>
</evidence>
<dbReference type="Gene3D" id="3.20.20.60">
    <property type="entry name" value="Phosphoenolpyruvate-binding domains"/>
    <property type="match status" value="1"/>
</dbReference>
<dbReference type="AlphaFoldDB" id="W1F403"/>
<comment type="subcellular location">
    <subcellularLocation>
        <location evidence="4">Cytoplasm</location>
    </subcellularLocation>
</comment>
<evidence type="ECO:0000256" key="10">
    <source>
        <dbReference type="ARBA" id="ARBA00022679"/>
    </source>
</evidence>
<evidence type="ECO:0000256" key="1">
    <source>
        <dbReference type="ARBA" id="ARBA00000683"/>
    </source>
</evidence>